<gene>
    <name evidence="2" type="ORF">BEN76_05470</name>
</gene>
<dbReference type="SMART" id="SM00155">
    <property type="entry name" value="PLDc"/>
    <property type="match status" value="2"/>
</dbReference>
<feature type="domain" description="PLD phosphodiesterase" evidence="1">
    <location>
        <begin position="408"/>
        <end position="434"/>
    </location>
</feature>
<dbReference type="AlphaFoldDB" id="A0A1P8EH13"/>
<dbReference type="GO" id="GO:0032049">
    <property type="term" value="P:cardiolipin biosynthetic process"/>
    <property type="evidence" value="ECO:0007669"/>
    <property type="project" value="UniProtKB-ARBA"/>
</dbReference>
<dbReference type="InterPro" id="IPR025202">
    <property type="entry name" value="PLD-like_dom"/>
</dbReference>
<dbReference type="STRING" id="487316.BEN76_05470"/>
<accession>A0A1P8EH13</accession>
<sequence>MWWIHQTQNFLRYFLILSFSLISMGLQASQSEKNLIEQSTWLNDPSAQQKIQQGLTAYVALDDAFISIASRIYLIRKAKHTIDLQYYIWHNDFVGQLMLHELLKAADRGVKVRLLIDDQNGTQLDSTIQALAQHPNIEFKFFNPYRFRRFRALDFVLRPYEINHRMHNKLIVADDLIAVTGGRNISSEYFEASYKFQFTDLDILFYGTAAAQAKQTFENFWTSSRSVNATHILKTSTPQDLINLRQTYQENERIDTPTEDKINDAQAELNQLLKQGYTVNWAKAHFVADSPKKISRTAKGQELIYNQIFALMGHPKQHLELVSAYFVPTQAGADYLGQLSQKRVDIRVLTNSFAANDVAIVHAFYSQYRRELLQNGIKLYEFKPIIERTRPTWYEKMTGRVIPAKGKKSSSLHAKFFDVDGKVFIGSFNFDPRSAYINTEVGLVVESEALQAQIQQVLDEYLPVIAYELKLDASGELIWLDHQANGQTIVYRHDPQTTRFQRWIMKWVAYLPIEWMM</sequence>
<dbReference type="PANTHER" id="PTHR21248:SF12">
    <property type="entry name" value="CARDIOLIPIN SYNTHASE C"/>
    <property type="match status" value="1"/>
</dbReference>
<evidence type="ECO:0000313" key="2">
    <source>
        <dbReference type="EMBL" id="APV35495.1"/>
    </source>
</evidence>
<reference evidence="2 3" key="1">
    <citation type="submission" date="2016-08" db="EMBL/GenBank/DDBJ databases">
        <title>Complete genome sequence of Acinetobacter baylyi strain GFJ2.</title>
        <authorList>
            <person name="Tabata M."/>
            <person name="Kuboki S."/>
            <person name="Gibu N."/>
            <person name="Kinouchi Y."/>
            <person name="Vangnai A."/>
            <person name="Kasai D."/>
            <person name="Fukuda M."/>
        </authorList>
    </citation>
    <scope>NUCLEOTIDE SEQUENCE [LARGE SCALE GENOMIC DNA]</scope>
    <source>
        <strain evidence="2 3">GFJ2</strain>
    </source>
</reference>
<dbReference type="InterPro" id="IPR001736">
    <property type="entry name" value="PLipase_D/transphosphatidylase"/>
</dbReference>
<dbReference type="PROSITE" id="PS50035">
    <property type="entry name" value="PLD"/>
    <property type="match status" value="2"/>
</dbReference>
<dbReference type="Proteomes" id="UP000185674">
    <property type="component" value="Chromosome"/>
</dbReference>
<dbReference type="SUPFAM" id="SSF56024">
    <property type="entry name" value="Phospholipase D/nuclease"/>
    <property type="match status" value="2"/>
</dbReference>
<organism evidence="2 3">
    <name type="scientific">Acinetobacter soli</name>
    <dbReference type="NCBI Taxonomy" id="487316"/>
    <lineage>
        <taxon>Bacteria</taxon>
        <taxon>Pseudomonadati</taxon>
        <taxon>Pseudomonadota</taxon>
        <taxon>Gammaproteobacteria</taxon>
        <taxon>Moraxellales</taxon>
        <taxon>Moraxellaceae</taxon>
        <taxon>Acinetobacter</taxon>
    </lineage>
</organism>
<proteinExistence type="predicted"/>
<name>A0A1P8EH13_9GAMM</name>
<dbReference type="GO" id="GO:0030572">
    <property type="term" value="F:phosphatidyltransferase activity"/>
    <property type="evidence" value="ECO:0007669"/>
    <property type="project" value="UniProtKB-ARBA"/>
</dbReference>
<protein>
    <submittedName>
        <fullName evidence="2">Phospholipase</fullName>
    </submittedName>
</protein>
<feature type="domain" description="PLD phosphodiesterase" evidence="1">
    <location>
        <begin position="162"/>
        <end position="189"/>
    </location>
</feature>
<dbReference type="PANTHER" id="PTHR21248">
    <property type="entry name" value="CARDIOLIPIN SYNTHASE"/>
    <property type="match status" value="1"/>
</dbReference>
<dbReference type="KEGG" id="asol:BEN76_05470"/>
<dbReference type="eggNOG" id="COG1502">
    <property type="taxonomic scope" value="Bacteria"/>
</dbReference>
<dbReference type="EMBL" id="CP016896">
    <property type="protein sequence ID" value="APV35495.1"/>
    <property type="molecule type" value="Genomic_DNA"/>
</dbReference>
<dbReference type="CDD" id="cd09113">
    <property type="entry name" value="PLDc_ymdC_like_2"/>
    <property type="match status" value="1"/>
</dbReference>
<evidence type="ECO:0000259" key="1">
    <source>
        <dbReference type="PROSITE" id="PS50035"/>
    </source>
</evidence>
<dbReference type="Gene3D" id="3.30.870.10">
    <property type="entry name" value="Endonuclease Chain A"/>
    <property type="match status" value="2"/>
</dbReference>
<evidence type="ECO:0000313" key="3">
    <source>
        <dbReference type="Proteomes" id="UP000185674"/>
    </source>
</evidence>
<dbReference type="Pfam" id="PF13091">
    <property type="entry name" value="PLDc_2"/>
    <property type="match status" value="2"/>
</dbReference>
<dbReference type="CDD" id="cd09111">
    <property type="entry name" value="PLDc_ymdC_like_1"/>
    <property type="match status" value="1"/>
</dbReference>